<dbReference type="OrthoDB" id="5135333at2759"/>
<keyword evidence="3" id="KW-1185">Reference proteome</keyword>
<dbReference type="AlphaFoldDB" id="A0A8H6N2I0"/>
<dbReference type="PANTHER" id="PTHR33112">
    <property type="entry name" value="DOMAIN PROTEIN, PUTATIVE-RELATED"/>
    <property type="match status" value="1"/>
</dbReference>
<dbReference type="EMBL" id="WIGM01000662">
    <property type="protein sequence ID" value="KAF6817070.1"/>
    <property type="molecule type" value="Genomic_DNA"/>
</dbReference>
<dbReference type="InterPro" id="IPR010730">
    <property type="entry name" value="HET"/>
</dbReference>
<comment type="caution">
    <text evidence="2">The sequence shown here is derived from an EMBL/GenBank/DDBJ whole genome shotgun (WGS) entry which is preliminary data.</text>
</comment>
<name>A0A8H6N2I0_9PEZI</name>
<dbReference type="Proteomes" id="UP000639643">
    <property type="component" value="Unassembled WGS sequence"/>
</dbReference>
<gene>
    <name evidence="2" type="ORF">CMUS01_12164</name>
</gene>
<protein>
    <recommendedName>
        <fullName evidence="1">Heterokaryon incompatibility domain-containing protein</fullName>
    </recommendedName>
</protein>
<organism evidence="2 3">
    <name type="scientific">Colletotrichum musicola</name>
    <dbReference type="NCBI Taxonomy" id="2175873"/>
    <lineage>
        <taxon>Eukaryota</taxon>
        <taxon>Fungi</taxon>
        <taxon>Dikarya</taxon>
        <taxon>Ascomycota</taxon>
        <taxon>Pezizomycotina</taxon>
        <taxon>Sordariomycetes</taxon>
        <taxon>Hypocreomycetidae</taxon>
        <taxon>Glomerellales</taxon>
        <taxon>Glomerellaceae</taxon>
        <taxon>Colletotrichum</taxon>
        <taxon>Colletotrichum orchidearum species complex</taxon>
    </lineage>
</organism>
<sequence>MCERIWSGLVECAANSAAEIMIKVGSFEEALSSTCSRHKPIFKWFRDLSRESDPAYDRSSDVSIWIFRSGLLSLMESTKHGGLFADLCLVRKESVDGHLGVARILDPEWIDTAVVDLWLKRCKSCHGASCENPMKIWRARPSWVIDTETRRLIPGEECDSFIALSYRWGRASRLHIPVDAISMLRRPYSLDDPAISSHLAPMVRHAIELTPVIGHRYIWVDTLCIDHSRVAESTRELQSMGAIYANATLTIVAFDGDAQDGFPGLRGISHAKNPENGRYVPFGEEQFIRDNDPTIGLRGMSPYHDRGWTYQEFHMSPRRLIFKNNSLHWFCQHSVWEEHLHDGVEGGKYIETRMGEIMRGMPNLESLGMLIQSYNDCTLAFDEDALPGVTGMLTVFSRCFFGGFICGIPEMLFEAALSWRPTGQYTNLRRRAPSNRPDSSQLHPSHLPSWSWIGWKGLVDVGMEEVGPAHVRHAQIRETMPITTWYASDSPKPSASGKRRIDSSWFRDRETYKDFERPLPPGWTRHTVPPVGELDEKDGEVLLYPDGCGKYTFLYGGSVARQEQDEWHWPFPVPEIQESTLPSMPEQSPFICCDTRRCRVSAFQAAEEKKDISLYSDDRSVIGSLRLHNDEQLREFPKPDADWGAAKEVELVAICRVRRHSKTISEETGIYTLPFRSWDAYVVLWVEWSDGVAYRLASGEVDKVAWEGLALEDVALVLG</sequence>
<evidence type="ECO:0000313" key="3">
    <source>
        <dbReference type="Proteomes" id="UP000639643"/>
    </source>
</evidence>
<evidence type="ECO:0000313" key="2">
    <source>
        <dbReference type="EMBL" id="KAF6817070.1"/>
    </source>
</evidence>
<reference evidence="2" key="1">
    <citation type="journal article" date="2020" name="Phytopathology">
        <title>Genome Sequence Resources of Colletotrichum truncatum, C. plurivorum, C. musicola, and C. sojae: Four Species Pathogenic to Soybean (Glycine max).</title>
        <authorList>
            <person name="Rogerio F."/>
            <person name="Boufleur T.R."/>
            <person name="Ciampi-Guillardi M."/>
            <person name="Sukno S.A."/>
            <person name="Thon M.R."/>
            <person name="Massola Junior N.S."/>
            <person name="Baroncelli R."/>
        </authorList>
    </citation>
    <scope>NUCLEOTIDE SEQUENCE</scope>
    <source>
        <strain evidence="2">LFN0074</strain>
    </source>
</reference>
<dbReference type="PANTHER" id="PTHR33112:SF1">
    <property type="entry name" value="HETEROKARYON INCOMPATIBILITY DOMAIN-CONTAINING PROTEIN"/>
    <property type="match status" value="1"/>
</dbReference>
<feature type="domain" description="Heterokaryon incompatibility" evidence="1">
    <location>
        <begin position="161"/>
        <end position="312"/>
    </location>
</feature>
<dbReference type="Pfam" id="PF06985">
    <property type="entry name" value="HET"/>
    <property type="match status" value="1"/>
</dbReference>
<proteinExistence type="predicted"/>
<evidence type="ECO:0000259" key="1">
    <source>
        <dbReference type="Pfam" id="PF06985"/>
    </source>
</evidence>
<accession>A0A8H6N2I0</accession>